<evidence type="ECO:0000256" key="19">
    <source>
        <dbReference type="ARBA" id="ARBA00023242"/>
    </source>
</evidence>
<evidence type="ECO:0000256" key="23">
    <source>
        <dbReference type="ARBA" id="ARBA00082023"/>
    </source>
</evidence>
<comment type="subcellular location">
    <subcellularLocation>
        <location evidence="1">Nucleus speckle</location>
    </subcellularLocation>
    <subcellularLocation>
        <location evidence="2">Nucleus</location>
        <location evidence="2">Nucleolus</location>
    </subcellularLocation>
    <subcellularLocation>
        <location evidence="3">Nucleus</location>
        <location evidence="3">Nucleoplasm</location>
    </subcellularLocation>
</comment>
<protein>
    <recommendedName>
        <fullName evidence="21">Exosome RNA helicase MTR4</fullName>
        <ecNumber evidence="5">3.6.4.13</ecNumber>
    </recommendedName>
    <alternativeName>
        <fullName evidence="23">Superkiller viralicidic activity 2-like 2</fullName>
    </alternativeName>
    <alternativeName>
        <fullName evidence="22">TRAMP-like complex helicase</fullName>
    </alternativeName>
</protein>
<evidence type="ECO:0000256" key="14">
    <source>
        <dbReference type="ARBA" id="ARBA00022806"/>
    </source>
</evidence>
<dbReference type="SMART" id="SM00490">
    <property type="entry name" value="HELICc"/>
    <property type="match status" value="1"/>
</dbReference>
<evidence type="ECO:0000256" key="12">
    <source>
        <dbReference type="ARBA" id="ARBA00022763"/>
    </source>
</evidence>
<keyword evidence="16" id="KW-0832">Ubl conjugation</keyword>
<evidence type="ECO:0000256" key="3">
    <source>
        <dbReference type="ARBA" id="ARBA00004642"/>
    </source>
</evidence>
<keyword evidence="13" id="KW-0378">Hydrolase</keyword>
<dbReference type="FunFam" id="1.10.3380.30:FF:000004">
    <property type="entry name" value="Superkiller viralicidic activity 2-like 2"/>
    <property type="match status" value="1"/>
</dbReference>
<evidence type="ECO:0000256" key="17">
    <source>
        <dbReference type="ARBA" id="ARBA00022990"/>
    </source>
</evidence>
<dbReference type="PANTHER" id="PTHR12131">
    <property type="entry name" value="ATP-DEPENDENT RNA AND DNA HELICASE"/>
    <property type="match status" value="1"/>
</dbReference>
<keyword evidence="10" id="KW-0747">Spliceosome</keyword>
<dbReference type="Gene3D" id="2.40.30.300">
    <property type="match status" value="1"/>
</dbReference>
<accession>A0A3B5A4B2</accession>
<dbReference type="CDD" id="cd13154">
    <property type="entry name" value="KOW_Mtr4"/>
    <property type="match status" value="1"/>
</dbReference>
<dbReference type="InterPro" id="IPR050699">
    <property type="entry name" value="RNA-DNA_Helicase"/>
</dbReference>
<dbReference type="PROSITE" id="PS51194">
    <property type="entry name" value="HELICASE_CTER"/>
    <property type="match status" value="1"/>
</dbReference>
<dbReference type="GO" id="GO:0016787">
    <property type="term" value="F:hydrolase activity"/>
    <property type="evidence" value="ECO:0007669"/>
    <property type="project" value="UniProtKB-KW"/>
</dbReference>
<dbReference type="GO" id="GO:0016607">
    <property type="term" value="C:nuclear speck"/>
    <property type="evidence" value="ECO:0007669"/>
    <property type="project" value="UniProtKB-SubCell"/>
</dbReference>
<reference evidence="26" key="1">
    <citation type="submission" date="2023-09" db="UniProtKB">
        <authorList>
            <consortium name="Ensembl"/>
        </authorList>
    </citation>
    <scope>IDENTIFICATION</scope>
</reference>
<dbReference type="GO" id="GO:0006397">
    <property type="term" value="P:mRNA processing"/>
    <property type="evidence" value="ECO:0007669"/>
    <property type="project" value="UniProtKB-KW"/>
</dbReference>
<evidence type="ECO:0000256" key="20">
    <source>
        <dbReference type="ARBA" id="ARBA00049390"/>
    </source>
</evidence>
<evidence type="ECO:0000256" key="22">
    <source>
        <dbReference type="ARBA" id="ARBA00077324"/>
    </source>
</evidence>
<comment type="catalytic activity">
    <reaction evidence="20">
        <text>ATP + H2O = ADP + phosphate + H(+)</text>
        <dbReference type="Rhea" id="RHEA:13065"/>
        <dbReference type="ChEBI" id="CHEBI:15377"/>
        <dbReference type="ChEBI" id="CHEBI:15378"/>
        <dbReference type="ChEBI" id="CHEBI:30616"/>
        <dbReference type="ChEBI" id="CHEBI:43474"/>
        <dbReference type="ChEBI" id="CHEBI:456216"/>
        <dbReference type="EC" id="3.6.4.13"/>
    </reaction>
    <physiologicalReaction direction="left-to-right" evidence="20">
        <dbReference type="Rhea" id="RHEA:13066"/>
    </physiologicalReaction>
</comment>
<dbReference type="Ensembl" id="ENSSPAT00000015299.1">
    <property type="protein sequence ID" value="ENSSPAP00000015051.1"/>
    <property type="gene ID" value="ENSSPAG00000011319.1"/>
</dbReference>
<keyword evidence="19" id="KW-0539">Nucleus</keyword>
<evidence type="ECO:0000256" key="1">
    <source>
        <dbReference type="ARBA" id="ARBA00004324"/>
    </source>
</evidence>
<evidence type="ECO:0000256" key="9">
    <source>
        <dbReference type="ARBA" id="ARBA00022664"/>
    </source>
</evidence>
<evidence type="ECO:0000256" key="2">
    <source>
        <dbReference type="ARBA" id="ARBA00004604"/>
    </source>
</evidence>
<dbReference type="Pfam" id="PF21408">
    <property type="entry name" value="MTR4-like_stalk"/>
    <property type="match status" value="1"/>
</dbReference>
<keyword evidence="6" id="KW-1017">Isopeptide bond</keyword>
<dbReference type="InterPro" id="IPR025696">
    <property type="entry name" value="Beta-barrel_MTR4"/>
</dbReference>
<dbReference type="FunFam" id="2.40.30.300:FF:000001">
    <property type="entry name" value="Mtr4 exosome RNA helicase"/>
    <property type="match status" value="1"/>
</dbReference>
<dbReference type="PROSITE" id="PS51192">
    <property type="entry name" value="HELICASE_ATP_BIND_1"/>
    <property type="match status" value="1"/>
</dbReference>
<keyword evidence="14" id="KW-0347">Helicase</keyword>
<dbReference type="FunFam" id="1.10.3380.30:FF:000002">
    <property type="entry name" value="superkiller viralicidic activity 2-like 2"/>
    <property type="match status" value="1"/>
</dbReference>
<dbReference type="Pfam" id="PF00271">
    <property type="entry name" value="Helicase_C"/>
    <property type="match status" value="1"/>
</dbReference>
<dbReference type="GO" id="GO:0008380">
    <property type="term" value="P:RNA splicing"/>
    <property type="evidence" value="ECO:0007669"/>
    <property type="project" value="UniProtKB-KW"/>
</dbReference>
<keyword evidence="11" id="KW-0547">Nucleotide-binding</keyword>
<organism evidence="26">
    <name type="scientific">Stegastes partitus</name>
    <name type="common">bicolor damselfish</name>
    <dbReference type="NCBI Taxonomy" id="144197"/>
    <lineage>
        <taxon>Eukaryota</taxon>
        <taxon>Metazoa</taxon>
        <taxon>Chordata</taxon>
        <taxon>Craniata</taxon>
        <taxon>Vertebrata</taxon>
        <taxon>Euteleostomi</taxon>
        <taxon>Actinopterygii</taxon>
        <taxon>Neopterygii</taxon>
        <taxon>Teleostei</taxon>
        <taxon>Neoteleostei</taxon>
        <taxon>Acanthomorphata</taxon>
        <taxon>Ovalentaria</taxon>
        <taxon>Pomacentridae</taxon>
        <taxon>Stegastes</taxon>
    </lineage>
</organism>
<evidence type="ECO:0000256" key="13">
    <source>
        <dbReference type="ARBA" id="ARBA00022801"/>
    </source>
</evidence>
<feature type="domain" description="Helicase C-terminal" evidence="25">
    <location>
        <begin position="339"/>
        <end position="543"/>
    </location>
</feature>
<dbReference type="InterPro" id="IPR048392">
    <property type="entry name" value="MTR4-like_stalk"/>
</dbReference>
<keyword evidence="18" id="KW-0508">mRNA splicing</keyword>
<dbReference type="PANTHER" id="PTHR12131:SF7">
    <property type="entry name" value="EXOSOME RNA HELICASE MTR4"/>
    <property type="match status" value="1"/>
</dbReference>
<dbReference type="GO" id="GO:0005730">
    <property type="term" value="C:nucleolus"/>
    <property type="evidence" value="ECO:0007669"/>
    <property type="project" value="UniProtKB-SubCell"/>
</dbReference>
<dbReference type="FunFam" id="3.40.50.300:FF:000141">
    <property type="entry name" value="ATP-dependent RNA helicase DOB1"/>
    <property type="match status" value="1"/>
</dbReference>
<dbReference type="GO" id="GO:0006401">
    <property type="term" value="P:RNA catabolic process"/>
    <property type="evidence" value="ECO:0007669"/>
    <property type="project" value="InterPro"/>
</dbReference>
<dbReference type="InterPro" id="IPR016438">
    <property type="entry name" value="SKI2-like"/>
</dbReference>
<dbReference type="InterPro" id="IPR011545">
    <property type="entry name" value="DEAD/DEAH_box_helicase_dom"/>
</dbReference>
<dbReference type="InterPro" id="IPR012961">
    <property type="entry name" value="Ski2/MTR4_C"/>
</dbReference>
<keyword evidence="9" id="KW-0507">mRNA processing</keyword>
<sequence length="1006" mass="113982">MADPFGDGLFSVFDDEQQATANKKTPAVETYLLSYAVISIDYFQCWWVNYLLEILSCLFLFYFSLAEFMPQVKVEQVETVEGCSHEVALPASDEYKPLKPRVGKAAKEYPFILDPFQREAILCIDNNQSVLVSAHTSAGKTVCAEYAIALALREKQRVIFTSPIKALSNQKYREIYEEFQDVGLMTGDVTINPTASCLVMTTEILRSMLYRGSEIMREVAWVVFDEIHYMRDAERGVVWEETIILLPDNVHYVFLSATIPNAKQFAEWICHLHKQPCHVVYTDYRPTPLQHYIFPAGGDGLHLVVDENGDFREDNFNTAMQVLRDSGDSGGSSGGGPSSVFKIVKMIMERNFQPVIIFSFSKKECEAYALQVAKLDFNRDDEKRLVEEVFNNAVDCLSDEDKKLPQVEHVLPLLKRGIGIHHGGLLPILKETIEILFSEGLLKALFATETFAMGINMPARTVLFTSARKFDGKSHRFITSGEYIQMSGRAGRRGMDDRGIVIFMVDEKMSPAVGKQLLKGSADPLNSAFHLTYNMVLNLLRVEEINPEYMLEKSFYQFQHYRALPGVVEKIKKLEEQYVNIEIPNEESVVTYFKIRQQLAKLGKEIQEFIHKPKYCLPFLQPGRLVKVKNEEADFGWGVVVNFCKKSNVKVSSCQPLYVVEVLLHCSKDSVKDSATEAAKPAAPGETGEMQVVPVMLHLLTSISSVRLYIPKDLRPFDNRQLMFKSIQEVQKRFPDGVPLLDPIDDMGIKDPALKKVIQKVEAFEHRMYSHPLHSDPNLESVYSLCEKKALIAGDIRTAKRELKKARTVLQMDKLKCRKRVLRRLGFASPSDVIEMKGRVACEISSADELLLTEMVFNGLFNDLTVEQATALLSCFVFQENASEMPKLTEQLAAPLRQMQECAKRIAKVSADAKLEVDEETYLNQFKPHLMDVIFAWANGATFAQICKMTDVFEGSIIRCMRRLEEVLRQMCSAAKAIGNTELENKFAEGITKIKRDIVFAASLYL</sequence>
<evidence type="ECO:0000256" key="16">
    <source>
        <dbReference type="ARBA" id="ARBA00022843"/>
    </source>
</evidence>
<dbReference type="SUPFAM" id="SSF52540">
    <property type="entry name" value="P-loop containing nucleoside triphosphate hydrolases"/>
    <property type="match status" value="1"/>
</dbReference>
<dbReference type="Pfam" id="PF13234">
    <property type="entry name" value="MTR4_beta-barrel"/>
    <property type="match status" value="1"/>
</dbReference>
<dbReference type="STRING" id="144197.ENSSPAP00000015051"/>
<evidence type="ECO:0000256" key="11">
    <source>
        <dbReference type="ARBA" id="ARBA00022741"/>
    </source>
</evidence>
<evidence type="ECO:0000256" key="4">
    <source>
        <dbReference type="ARBA" id="ARBA00010140"/>
    </source>
</evidence>
<dbReference type="GO" id="GO:0003723">
    <property type="term" value="F:RNA binding"/>
    <property type="evidence" value="ECO:0007669"/>
    <property type="project" value="InterPro"/>
</dbReference>
<feature type="domain" description="Helicase ATP-binding" evidence="24">
    <location>
        <begin position="121"/>
        <end position="277"/>
    </location>
</feature>
<name>A0A3B5A4B2_9TELE</name>
<evidence type="ECO:0000256" key="5">
    <source>
        <dbReference type="ARBA" id="ARBA00012552"/>
    </source>
</evidence>
<dbReference type="PIRSF" id="PIRSF005198">
    <property type="entry name" value="Antiviral_helicase_SKI2"/>
    <property type="match status" value="1"/>
</dbReference>
<evidence type="ECO:0000256" key="10">
    <source>
        <dbReference type="ARBA" id="ARBA00022728"/>
    </source>
</evidence>
<keyword evidence="7" id="KW-0698">rRNA processing</keyword>
<evidence type="ECO:0000259" key="24">
    <source>
        <dbReference type="PROSITE" id="PS51192"/>
    </source>
</evidence>
<dbReference type="Gene3D" id="3.40.50.300">
    <property type="entry name" value="P-loop containing nucleotide triphosphate hydrolases"/>
    <property type="match status" value="2"/>
</dbReference>
<dbReference type="GO" id="GO:0000460">
    <property type="term" value="P:maturation of 5.8S rRNA"/>
    <property type="evidence" value="ECO:0007669"/>
    <property type="project" value="TreeGrafter"/>
</dbReference>
<dbReference type="GO" id="GO:0003724">
    <property type="term" value="F:RNA helicase activity"/>
    <property type="evidence" value="ECO:0007669"/>
    <property type="project" value="UniProtKB-EC"/>
</dbReference>
<dbReference type="GO" id="GO:0005681">
    <property type="term" value="C:spliceosomal complex"/>
    <property type="evidence" value="ECO:0007669"/>
    <property type="project" value="UniProtKB-KW"/>
</dbReference>
<dbReference type="InterPro" id="IPR001650">
    <property type="entry name" value="Helicase_C-like"/>
</dbReference>
<dbReference type="Pfam" id="PF00270">
    <property type="entry name" value="DEAD"/>
    <property type="match status" value="1"/>
</dbReference>
<proteinExistence type="inferred from homology"/>
<keyword evidence="15" id="KW-0067">ATP-binding</keyword>
<dbReference type="SMART" id="SM01142">
    <property type="entry name" value="DSHCT"/>
    <property type="match status" value="1"/>
</dbReference>
<dbReference type="CDD" id="cd18024">
    <property type="entry name" value="DEXHc_Mtr4-like"/>
    <property type="match status" value="1"/>
</dbReference>
<keyword evidence="12" id="KW-0227">DNA damage</keyword>
<dbReference type="FunFam" id="3.40.50.300:FF:000083">
    <property type="entry name" value="ATP-dependent RNA helicase DOB1"/>
    <property type="match status" value="1"/>
</dbReference>
<dbReference type="SMART" id="SM00487">
    <property type="entry name" value="DEXDc"/>
    <property type="match status" value="1"/>
</dbReference>
<evidence type="ECO:0000256" key="6">
    <source>
        <dbReference type="ARBA" id="ARBA00022499"/>
    </source>
</evidence>
<dbReference type="Gene3D" id="1.10.3380.30">
    <property type="match status" value="2"/>
</dbReference>
<evidence type="ECO:0000256" key="8">
    <source>
        <dbReference type="ARBA" id="ARBA00022553"/>
    </source>
</evidence>
<evidence type="ECO:0000313" key="26">
    <source>
        <dbReference type="Ensembl" id="ENSSPAP00000015051.1"/>
    </source>
</evidence>
<evidence type="ECO:0000256" key="18">
    <source>
        <dbReference type="ARBA" id="ARBA00023187"/>
    </source>
</evidence>
<evidence type="ECO:0000259" key="25">
    <source>
        <dbReference type="PROSITE" id="PS51194"/>
    </source>
</evidence>
<keyword evidence="17" id="KW-0007">Acetylation</keyword>
<comment type="similarity">
    <text evidence="4">Belongs to the helicase family. SKI2 subfamily.</text>
</comment>
<dbReference type="AlphaFoldDB" id="A0A3B5A4B2"/>
<dbReference type="EC" id="3.6.4.13" evidence="5"/>
<dbReference type="GO" id="GO:0005524">
    <property type="term" value="F:ATP binding"/>
    <property type="evidence" value="ECO:0007669"/>
    <property type="project" value="UniProtKB-KW"/>
</dbReference>
<evidence type="ECO:0000256" key="21">
    <source>
        <dbReference type="ARBA" id="ARBA00069430"/>
    </source>
</evidence>
<keyword evidence="8" id="KW-0597">Phosphoprotein</keyword>
<dbReference type="Pfam" id="PF08148">
    <property type="entry name" value="DSHCT"/>
    <property type="match status" value="1"/>
</dbReference>
<dbReference type="GO" id="GO:0006974">
    <property type="term" value="P:DNA damage response"/>
    <property type="evidence" value="ECO:0007669"/>
    <property type="project" value="UniProtKB-KW"/>
</dbReference>
<dbReference type="InterPro" id="IPR027417">
    <property type="entry name" value="P-loop_NTPase"/>
</dbReference>
<evidence type="ECO:0000256" key="15">
    <source>
        <dbReference type="ARBA" id="ARBA00022840"/>
    </source>
</evidence>
<evidence type="ECO:0000256" key="7">
    <source>
        <dbReference type="ARBA" id="ARBA00022552"/>
    </source>
</evidence>
<dbReference type="InterPro" id="IPR014001">
    <property type="entry name" value="Helicase_ATP-bd"/>
</dbReference>
<dbReference type="CDD" id="cd18795">
    <property type="entry name" value="SF2_C_Ski2"/>
    <property type="match status" value="1"/>
</dbReference>
<dbReference type="GeneTree" id="ENSGT00940000156183"/>